<gene>
    <name evidence="1" type="ORF">IP90_00788</name>
</gene>
<evidence type="ECO:0000313" key="2">
    <source>
        <dbReference type="Proteomes" id="UP000315167"/>
    </source>
</evidence>
<comment type="caution">
    <text evidence="1">The sequence shown here is derived from an EMBL/GenBank/DDBJ whole genome shotgun (WGS) entry which is preliminary data.</text>
</comment>
<dbReference type="AlphaFoldDB" id="A0A562LAS3"/>
<organism evidence="1 2">
    <name type="scientific">Luteimonas cucumeris</name>
    <dbReference type="NCBI Taxonomy" id="985012"/>
    <lineage>
        <taxon>Bacteria</taxon>
        <taxon>Pseudomonadati</taxon>
        <taxon>Pseudomonadota</taxon>
        <taxon>Gammaproteobacteria</taxon>
        <taxon>Lysobacterales</taxon>
        <taxon>Lysobacteraceae</taxon>
        <taxon>Luteimonas</taxon>
    </lineage>
</organism>
<sequence length="156" mass="16774">MSQNLISLTLTDEQLAAADQALTLLEDAFAHLVALDGDERKGLNRMGAKSEQFCRQTLGVLVQNPQVVPASIGVAGAVEDLAALDRLRPRLQRLKKLAERAEDSETALGSDVMSLALEGYALLKVAGRNQGLEALRRELSGRFNKTRPPTVPPSAS</sequence>
<accession>A0A562LAS3</accession>
<dbReference type="OrthoDB" id="5573309at2"/>
<dbReference type="EMBL" id="VLKN01000002">
    <property type="protein sequence ID" value="TWI04655.1"/>
    <property type="molecule type" value="Genomic_DNA"/>
</dbReference>
<keyword evidence="2" id="KW-1185">Reference proteome</keyword>
<reference evidence="1 2" key="1">
    <citation type="journal article" date="2015" name="Stand. Genomic Sci.">
        <title>Genomic Encyclopedia of Bacterial and Archaeal Type Strains, Phase III: the genomes of soil and plant-associated and newly described type strains.</title>
        <authorList>
            <person name="Whitman W.B."/>
            <person name="Woyke T."/>
            <person name="Klenk H.P."/>
            <person name="Zhou Y."/>
            <person name="Lilburn T.G."/>
            <person name="Beck B.J."/>
            <person name="De Vos P."/>
            <person name="Vandamme P."/>
            <person name="Eisen J.A."/>
            <person name="Garrity G."/>
            <person name="Hugenholtz P."/>
            <person name="Kyrpides N.C."/>
        </authorList>
    </citation>
    <scope>NUCLEOTIDE SEQUENCE [LARGE SCALE GENOMIC DNA]</scope>
    <source>
        <strain evidence="1 2">CGMCC 1.10821</strain>
    </source>
</reference>
<proteinExistence type="predicted"/>
<name>A0A562LAS3_9GAMM</name>
<evidence type="ECO:0000313" key="1">
    <source>
        <dbReference type="EMBL" id="TWI04655.1"/>
    </source>
</evidence>
<dbReference type="Proteomes" id="UP000315167">
    <property type="component" value="Unassembled WGS sequence"/>
</dbReference>
<protein>
    <submittedName>
        <fullName evidence="1">Uncharacterized protein</fullName>
    </submittedName>
</protein>
<dbReference type="RefSeq" id="WP_144898336.1">
    <property type="nucleotide sequence ID" value="NZ_VLKN01000002.1"/>
</dbReference>